<dbReference type="OrthoDB" id="8479962at2"/>
<keyword evidence="2" id="KW-1185">Reference proteome</keyword>
<organism evidence="1 2">
    <name type="scientific">Paracoccus solventivorans</name>
    <dbReference type="NCBI Taxonomy" id="53463"/>
    <lineage>
        <taxon>Bacteria</taxon>
        <taxon>Pseudomonadati</taxon>
        <taxon>Pseudomonadota</taxon>
        <taxon>Alphaproteobacteria</taxon>
        <taxon>Rhodobacterales</taxon>
        <taxon>Paracoccaceae</taxon>
        <taxon>Paracoccus</taxon>
    </lineage>
</organism>
<gene>
    <name evidence="1" type="ORF">SAMN05444389_102383</name>
</gene>
<accession>A0A1M7EY02</accession>
<dbReference type="Proteomes" id="UP000184444">
    <property type="component" value="Unassembled WGS sequence"/>
</dbReference>
<proteinExistence type="predicted"/>
<evidence type="ECO:0000313" key="1">
    <source>
        <dbReference type="EMBL" id="SHL96329.1"/>
    </source>
</evidence>
<dbReference type="STRING" id="53463.SAMN05444389_102383"/>
<sequence>MHWTEIDWKRINPIHDDLLAKVRSETGRAWKDANGELHSHYKEMPFWIVLHEDGDVRQAHAVFREIVRPALSEIEPVQCTVGYSVVKDGKRRHYFLGTNAEILNDGGLLDD</sequence>
<reference evidence="2" key="1">
    <citation type="submission" date="2016-11" db="EMBL/GenBank/DDBJ databases">
        <authorList>
            <person name="Varghese N."/>
            <person name="Submissions S."/>
        </authorList>
    </citation>
    <scope>NUCLEOTIDE SEQUENCE [LARGE SCALE GENOMIC DNA]</scope>
    <source>
        <strain evidence="2">DSM 6637</strain>
    </source>
</reference>
<dbReference type="RefSeq" id="WP_073063189.1">
    <property type="nucleotide sequence ID" value="NZ_FRCK01000002.1"/>
</dbReference>
<protein>
    <submittedName>
        <fullName evidence="1">Uncharacterized protein</fullName>
    </submittedName>
</protein>
<dbReference type="EMBL" id="FRCK01000002">
    <property type="protein sequence ID" value="SHL96329.1"/>
    <property type="molecule type" value="Genomic_DNA"/>
</dbReference>
<name>A0A1M7EY02_9RHOB</name>
<dbReference type="AlphaFoldDB" id="A0A1M7EY02"/>
<evidence type="ECO:0000313" key="2">
    <source>
        <dbReference type="Proteomes" id="UP000184444"/>
    </source>
</evidence>